<proteinExistence type="predicted"/>
<dbReference type="Pfam" id="PF01075">
    <property type="entry name" value="Glyco_transf_9"/>
    <property type="match status" value="1"/>
</dbReference>
<protein>
    <recommendedName>
        <fullName evidence="6">TPR repeat</fullName>
    </recommendedName>
</protein>
<dbReference type="AlphaFoldDB" id="A0A809SFY7"/>
<evidence type="ECO:0008006" key="6">
    <source>
        <dbReference type="Google" id="ProtNLM"/>
    </source>
</evidence>
<dbReference type="Pfam" id="PF13431">
    <property type="entry name" value="TPR_17"/>
    <property type="match status" value="1"/>
</dbReference>
<evidence type="ECO:0000256" key="3">
    <source>
        <dbReference type="PROSITE-ProRule" id="PRU00339"/>
    </source>
</evidence>
<feature type="repeat" description="TPR" evidence="3">
    <location>
        <begin position="203"/>
        <end position="236"/>
    </location>
</feature>
<dbReference type="SMART" id="SM00028">
    <property type="entry name" value="TPR"/>
    <property type="match status" value="8"/>
</dbReference>
<accession>A0A809SFY7</accession>
<name>A0A809SFY7_9PROT</name>
<feature type="repeat" description="TPR" evidence="3">
    <location>
        <begin position="271"/>
        <end position="304"/>
    </location>
</feature>
<feature type="repeat" description="TPR" evidence="3">
    <location>
        <begin position="305"/>
        <end position="338"/>
    </location>
</feature>
<dbReference type="Proteomes" id="UP000463939">
    <property type="component" value="Chromosome"/>
</dbReference>
<dbReference type="PROSITE" id="PS50005">
    <property type="entry name" value="TPR"/>
    <property type="match status" value="6"/>
</dbReference>
<dbReference type="Pfam" id="PF14559">
    <property type="entry name" value="TPR_19"/>
    <property type="match status" value="1"/>
</dbReference>
<keyword evidence="1" id="KW-0677">Repeat</keyword>
<feature type="repeat" description="TPR" evidence="3">
    <location>
        <begin position="339"/>
        <end position="372"/>
    </location>
</feature>
<feature type="repeat" description="TPR" evidence="3">
    <location>
        <begin position="169"/>
        <end position="202"/>
    </location>
</feature>
<dbReference type="SUPFAM" id="SSF48452">
    <property type="entry name" value="TPR-like"/>
    <property type="match status" value="2"/>
</dbReference>
<dbReference type="PANTHER" id="PTHR44943">
    <property type="entry name" value="CELLULOSE SYNTHASE OPERON PROTEIN C"/>
    <property type="match status" value="1"/>
</dbReference>
<gene>
    <name evidence="4" type="ORF">SFSGTM_01680</name>
</gene>
<dbReference type="PANTHER" id="PTHR44943:SF8">
    <property type="entry name" value="TPR REPEAT-CONTAINING PROTEIN MJ0263"/>
    <property type="match status" value="1"/>
</dbReference>
<sequence length="686" mass="76362">MTSPTTPQQALAAIAAKTLAQAIACHQANDFAGAEKLYRNILSTQPNHAEANHNMGVLSLHNDQAVASLPYFSTALDADPANGRYWISYINALCQAGQLDDARQILALAQQHGLSGQEVDKLVIQLTPSTSTQPDQKEINALITHFNQGQLAEALALAKILTTRYPNHDAGWKAMGVAYQQMGRHADALEPMQRAAKLVPKDAEAHNNLGITLDALGRYEEAAASYRQALKINPTYAQAHSNLGAALHRLMRLDEAVACYRKALQYQPDYVRAHNNLGATLHDLRQLQEAEACYRKVITLYPAYLDAHRNLGITLHDMDRLDEAEISYRNALQLNPNDAETHSYLGNTLKDLGKLEDAEASHRQALHINPNFADAKNNLSHVLLTMGKLAEAWPAYESRWDAYTLKKMQRPATTLPLWQGQAPSPNDRILVFKEQGMGDQIQFSRYLPLLAQRFPAGVSLVAAPALHALLKRAFPSIEILDTPPADQTLWQWQCPLMSLPLAFNTQLNNIPDHVPYLIADPVKTDYWAAKISTLNLPATKRKIGIVWKPGSLMKNAALRALSLQQLSPLLDRADCAWFSLQKEPNADKTAWIEAGKLIDWSDEFSSFDDTAALINNLDLVISVDTSVVHLAGALGRPTWLLNRHASEWRWMRNREDSPWYPTIRIFTQEKAGDWESLIARVAAALR</sequence>
<dbReference type="PROSITE" id="PS50293">
    <property type="entry name" value="TPR_REGION"/>
    <property type="match status" value="3"/>
</dbReference>
<evidence type="ECO:0000313" key="5">
    <source>
        <dbReference type="Proteomes" id="UP000463939"/>
    </source>
</evidence>
<dbReference type="InterPro" id="IPR011990">
    <property type="entry name" value="TPR-like_helical_dom_sf"/>
</dbReference>
<keyword evidence="5" id="KW-1185">Reference proteome</keyword>
<dbReference type="InterPro" id="IPR051685">
    <property type="entry name" value="Ycf3/AcsC/BcsC/TPR_MFPF"/>
</dbReference>
<reference evidence="5" key="1">
    <citation type="submission" date="2019-11" db="EMBL/GenBank/DDBJ databases">
        <title>Isolation and characterization of a novel species in the genus Sulfuriferula.</title>
        <authorList>
            <person name="Mochizuki J."/>
            <person name="Kojima H."/>
            <person name="Fukui M."/>
        </authorList>
    </citation>
    <scope>NUCLEOTIDE SEQUENCE [LARGE SCALE GENOMIC DNA]</scope>
    <source>
        <strain evidence="5">SGTM</strain>
    </source>
</reference>
<dbReference type="Pfam" id="PF13414">
    <property type="entry name" value="TPR_11"/>
    <property type="match status" value="2"/>
</dbReference>
<feature type="repeat" description="TPR" evidence="3">
    <location>
        <begin position="237"/>
        <end position="270"/>
    </location>
</feature>
<dbReference type="SUPFAM" id="SSF53756">
    <property type="entry name" value="UDP-Glycosyltransferase/glycogen phosphorylase"/>
    <property type="match status" value="1"/>
</dbReference>
<dbReference type="RefSeq" id="WP_162083513.1">
    <property type="nucleotide sequence ID" value="NZ_AP021881.1"/>
</dbReference>
<dbReference type="Pfam" id="PF13432">
    <property type="entry name" value="TPR_16"/>
    <property type="match status" value="1"/>
</dbReference>
<organism evidence="4 5">
    <name type="scientific">Sulfuriferula nivalis</name>
    <dbReference type="NCBI Taxonomy" id="2675298"/>
    <lineage>
        <taxon>Bacteria</taxon>
        <taxon>Pseudomonadati</taxon>
        <taxon>Pseudomonadota</taxon>
        <taxon>Betaproteobacteria</taxon>
        <taxon>Nitrosomonadales</taxon>
        <taxon>Sulfuricellaceae</taxon>
        <taxon>Sulfuriferula</taxon>
    </lineage>
</organism>
<dbReference type="EMBL" id="AP021881">
    <property type="protein sequence ID" value="BBO99459.1"/>
    <property type="molecule type" value="Genomic_DNA"/>
</dbReference>
<evidence type="ECO:0000256" key="1">
    <source>
        <dbReference type="ARBA" id="ARBA00022737"/>
    </source>
</evidence>
<dbReference type="InterPro" id="IPR019734">
    <property type="entry name" value="TPR_rpt"/>
</dbReference>
<dbReference type="GO" id="GO:0016757">
    <property type="term" value="F:glycosyltransferase activity"/>
    <property type="evidence" value="ECO:0007669"/>
    <property type="project" value="InterPro"/>
</dbReference>
<dbReference type="InterPro" id="IPR002201">
    <property type="entry name" value="Glyco_trans_9"/>
</dbReference>
<dbReference type="Gene3D" id="3.40.50.2000">
    <property type="entry name" value="Glycogen Phosphorylase B"/>
    <property type="match status" value="1"/>
</dbReference>
<keyword evidence="2 3" id="KW-0802">TPR repeat</keyword>
<dbReference type="KEGG" id="sniv:SFSGTM_01680"/>
<evidence type="ECO:0000256" key="2">
    <source>
        <dbReference type="ARBA" id="ARBA00022803"/>
    </source>
</evidence>
<evidence type="ECO:0000313" key="4">
    <source>
        <dbReference type="EMBL" id="BBO99459.1"/>
    </source>
</evidence>
<dbReference type="Gene3D" id="1.25.40.10">
    <property type="entry name" value="Tetratricopeptide repeat domain"/>
    <property type="match status" value="5"/>
</dbReference>